<proteinExistence type="predicted"/>
<evidence type="ECO:0000313" key="2">
    <source>
        <dbReference type="EMBL" id="KAI1868235.1"/>
    </source>
</evidence>
<keyword evidence="3" id="KW-1185">Reference proteome</keyword>
<dbReference type="AlphaFoldDB" id="A0A9P9WKL2"/>
<comment type="caution">
    <text evidence="2">The sequence shown here is derived from an EMBL/GenBank/DDBJ whole genome shotgun (WGS) entry which is preliminary data.</text>
</comment>
<feature type="region of interest" description="Disordered" evidence="1">
    <location>
        <begin position="1"/>
        <end position="58"/>
    </location>
</feature>
<feature type="region of interest" description="Disordered" evidence="1">
    <location>
        <begin position="241"/>
        <end position="269"/>
    </location>
</feature>
<dbReference type="Proteomes" id="UP000829685">
    <property type="component" value="Unassembled WGS sequence"/>
</dbReference>
<evidence type="ECO:0000313" key="3">
    <source>
        <dbReference type="Proteomes" id="UP000829685"/>
    </source>
</evidence>
<evidence type="ECO:0000256" key="1">
    <source>
        <dbReference type="SAM" id="MobiDB-lite"/>
    </source>
</evidence>
<accession>A0A9P9WKL2</accession>
<sequence>MAADPSMFSSSKLDDPAASSAPAGQDTVDGAVSPEPVPDSAGGSSSVPDAQDTATYLTKRPLATCRGKNCERVLPPGTRKCQNCLTTVRYAAARAAIDFAYDAGFQEVESANGKRRLEVLNEQEDCDKTAAIREESDTPQMKPSDWRDFVLAKRPRVHENLKQADKAGSVDRAETSRAETVSKGALKPLGLPDTLETVEHRRQKIKYDAGLCIIPSCGDTHGPDISFCVPHFKGAQDEIREQSGRSNGGEAPTRPSVHSEVEARRQDSIDLTMDDDSGAVTRIVNENA</sequence>
<name>A0A9P9WKL2_9PEZI</name>
<feature type="compositionally biased region" description="Polar residues" evidence="1">
    <location>
        <begin position="42"/>
        <end position="56"/>
    </location>
</feature>
<gene>
    <name evidence="2" type="ORF">JX265_007058</name>
</gene>
<organism evidence="2 3">
    <name type="scientific">Neoarthrinium moseri</name>
    <dbReference type="NCBI Taxonomy" id="1658444"/>
    <lineage>
        <taxon>Eukaryota</taxon>
        <taxon>Fungi</taxon>
        <taxon>Dikarya</taxon>
        <taxon>Ascomycota</taxon>
        <taxon>Pezizomycotina</taxon>
        <taxon>Sordariomycetes</taxon>
        <taxon>Xylariomycetidae</taxon>
        <taxon>Amphisphaeriales</taxon>
        <taxon>Apiosporaceae</taxon>
        <taxon>Neoarthrinium</taxon>
    </lineage>
</organism>
<protein>
    <submittedName>
        <fullName evidence="2">Uncharacterized protein</fullName>
    </submittedName>
</protein>
<reference evidence="2" key="1">
    <citation type="submission" date="2021-03" db="EMBL/GenBank/DDBJ databases">
        <title>Revisited historic fungal species revealed as producer of novel bioactive compounds through whole genome sequencing and comparative genomics.</title>
        <authorList>
            <person name="Vignolle G.A."/>
            <person name="Hochenegger N."/>
            <person name="Mach R.L."/>
            <person name="Mach-Aigner A.R."/>
            <person name="Javad Rahimi M."/>
            <person name="Salim K.A."/>
            <person name="Chan C.M."/>
            <person name="Lim L.B.L."/>
            <person name="Cai F."/>
            <person name="Druzhinina I.S."/>
            <person name="U'Ren J.M."/>
            <person name="Derntl C."/>
        </authorList>
    </citation>
    <scope>NUCLEOTIDE SEQUENCE</scope>
    <source>
        <strain evidence="2">TUCIM 5799</strain>
    </source>
</reference>
<feature type="compositionally biased region" description="Basic and acidic residues" evidence="1">
    <location>
        <begin position="257"/>
        <end position="268"/>
    </location>
</feature>
<dbReference type="EMBL" id="JAFIMR010000017">
    <property type="protein sequence ID" value="KAI1868235.1"/>
    <property type="molecule type" value="Genomic_DNA"/>
</dbReference>